<comment type="caution">
    <text evidence="2">The sequence shown here is derived from an EMBL/GenBank/DDBJ whole genome shotgun (WGS) entry which is preliminary data.</text>
</comment>
<name>A0A5B0SI05_PUCGR</name>
<gene>
    <name evidence="2" type="ORF">PGTUg99_013686</name>
</gene>
<dbReference type="InterPro" id="IPR046496">
    <property type="entry name" value="DUF6589"/>
</dbReference>
<dbReference type="Pfam" id="PF20231">
    <property type="entry name" value="DUF6589"/>
    <property type="match status" value="1"/>
</dbReference>
<organism evidence="2 3">
    <name type="scientific">Puccinia graminis f. sp. tritici</name>
    <dbReference type="NCBI Taxonomy" id="56615"/>
    <lineage>
        <taxon>Eukaryota</taxon>
        <taxon>Fungi</taxon>
        <taxon>Dikarya</taxon>
        <taxon>Basidiomycota</taxon>
        <taxon>Pucciniomycotina</taxon>
        <taxon>Pucciniomycetes</taxon>
        <taxon>Pucciniales</taxon>
        <taxon>Pucciniaceae</taxon>
        <taxon>Puccinia</taxon>
    </lineage>
</organism>
<accession>A0A5B0SI05</accession>
<dbReference type="Proteomes" id="UP000325313">
    <property type="component" value="Unassembled WGS sequence"/>
</dbReference>
<dbReference type="EMBL" id="VDEP01000012">
    <property type="protein sequence ID" value="KAA1137119.1"/>
    <property type="molecule type" value="Genomic_DNA"/>
</dbReference>
<evidence type="ECO:0000313" key="2">
    <source>
        <dbReference type="EMBL" id="KAA1137119.1"/>
    </source>
</evidence>
<evidence type="ECO:0000259" key="1">
    <source>
        <dbReference type="Pfam" id="PF20231"/>
    </source>
</evidence>
<proteinExistence type="predicted"/>
<sequence>MSSLMSCTSFSVVMKTQYQEAAKTKITISSEQWNHIVDACYKQFCSPEARSAAARDANPKLSNTLIMLHDFSSVVEAKRAMQAGDIGRLMIVWKKWCIMTQGLKGLTNYSS</sequence>
<protein>
    <recommendedName>
        <fullName evidence="1">DUF6589 domain-containing protein</fullName>
    </recommendedName>
</protein>
<evidence type="ECO:0000313" key="3">
    <source>
        <dbReference type="Proteomes" id="UP000325313"/>
    </source>
</evidence>
<dbReference type="AlphaFoldDB" id="A0A5B0SI05"/>
<feature type="domain" description="DUF6589" evidence="1">
    <location>
        <begin position="12"/>
        <end position="110"/>
    </location>
</feature>
<reference evidence="2 3" key="1">
    <citation type="submission" date="2019-05" db="EMBL/GenBank/DDBJ databases">
        <title>Emergence of the Ug99 lineage of the wheat stem rust pathogen through somatic hybridization.</title>
        <authorList>
            <person name="Li F."/>
            <person name="Upadhyaya N.M."/>
            <person name="Sperschneider J."/>
            <person name="Matny O."/>
            <person name="Nguyen-Phuc H."/>
            <person name="Mago R."/>
            <person name="Raley C."/>
            <person name="Miller M.E."/>
            <person name="Silverstein K.A.T."/>
            <person name="Henningsen E."/>
            <person name="Hirsch C.D."/>
            <person name="Visser B."/>
            <person name="Pretorius Z.A."/>
            <person name="Steffenson B.J."/>
            <person name="Schwessinger B."/>
            <person name="Dodds P.N."/>
            <person name="Figueroa M."/>
        </authorList>
    </citation>
    <scope>NUCLEOTIDE SEQUENCE [LARGE SCALE GENOMIC DNA]</scope>
    <source>
        <strain evidence="2 3">Ug99</strain>
    </source>
</reference>